<dbReference type="EMBL" id="JBBWSC010000005">
    <property type="protein sequence ID" value="MEL0538301.1"/>
    <property type="molecule type" value="Genomic_DNA"/>
</dbReference>
<feature type="transmembrane region" description="Helical" evidence="1">
    <location>
        <begin position="76"/>
        <end position="94"/>
    </location>
</feature>
<feature type="transmembrane region" description="Helical" evidence="1">
    <location>
        <begin position="269"/>
        <end position="295"/>
    </location>
</feature>
<keyword evidence="2" id="KW-0436">Ligase</keyword>
<evidence type="ECO:0000313" key="2">
    <source>
        <dbReference type="EMBL" id="MEL0538301.1"/>
    </source>
</evidence>
<feature type="transmembrane region" description="Helical" evidence="1">
    <location>
        <begin position="384"/>
        <end position="415"/>
    </location>
</feature>
<proteinExistence type="predicted"/>
<dbReference type="GO" id="GO:0016874">
    <property type="term" value="F:ligase activity"/>
    <property type="evidence" value="ECO:0007669"/>
    <property type="project" value="UniProtKB-KW"/>
</dbReference>
<evidence type="ECO:0000313" key="3">
    <source>
        <dbReference type="Proteomes" id="UP001380601"/>
    </source>
</evidence>
<feature type="transmembrane region" description="Helical" evidence="1">
    <location>
        <begin position="103"/>
        <end position="123"/>
    </location>
</feature>
<feature type="transmembrane region" description="Helical" evidence="1">
    <location>
        <begin position="159"/>
        <end position="178"/>
    </location>
</feature>
<comment type="caution">
    <text evidence="2">The sequence shown here is derived from an EMBL/GenBank/DDBJ whole genome shotgun (WGS) entry which is preliminary data.</text>
</comment>
<accession>A0ABU9EXV2</accession>
<feature type="transmembrane region" description="Helical" evidence="1">
    <location>
        <begin position="245"/>
        <end position="262"/>
    </location>
</feature>
<reference evidence="2 3" key="1">
    <citation type="submission" date="2024-04" db="EMBL/GenBank/DDBJ databases">
        <title>Staphylococcus debuckii a clinical isolate.</title>
        <authorList>
            <person name="Magnan C."/>
            <person name="Plumet L."/>
            <person name="Morsli M."/>
            <person name="Molle V."/>
            <person name="Lavigne J.-P."/>
        </authorList>
    </citation>
    <scope>NUCLEOTIDE SEQUENCE [LARGE SCALE GENOMIC DNA]</scope>
    <source>
        <strain evidence="2 3">NSD001</strain>
    </source>
</reference>
<dbReference type="RefSeq" id="WP_341611828.1">
    <property type="nucleotide sequence ID" value="NZ_JBBWSC010000005.1"/>
</dbReference>
<keyword evidence="1" id="KW-1133">Transmembrane helix</keyword>
<feature type="transmembrane region" description="Helical" evidence="1">
    <location>
        <begin position="198"/>
        <end position="217"/>
    </location>
</feature>
<organism evidence="2 3">
    <name type="scientific">Staphylococcus debuckii</name>
    <dbReference type="NCBI Taxonomy" id="2044912"/>
    <lineage>
        <taxon>Bacteria</taxon>
        <taxon>Bacillati</taxon>
        <taxon>Bacillota</taxon>
        <taxon>Bacilli</taxon>
        <taxon>Bacillales</taxon>
        <taxon>Staphylococcaceae</taxon>
        <taxon>Staphylococcus</taxon>
    </lineage>
</organism>
<keyword evidence="1" id="KW-0472">Membrane</keyword>
<feature type="transmembrane region" description="Helical" evidence="1">
    <location>
        <begin position="12"/>
        <end position="43"/>
    </location>
</feature>
<feature type="transmembrane region" description="Helical" evidence="1">
    <location>
        <begin position="224"/>
        <end position="239"/>
    </location>
</feature>
<name>A0ABU9EXV2_9STAP</name>
<sequence length="428" mass="48446">MKIKVRLLTSILEYSLIVAIFILSLINNYLLIFSLLLGTFYIFKGRIGFLKLTTLITIRYLISPALDHSTLPTVMVGYKFGVLFIFGSLIVIYFRKKILQNKILTNFIFVTMTVCVLYIIFGVSHLNSIILILGKSFAYFYTLIIIVAVLGITNEIKRFMIWFSFILSFVILGSLIYIRHPIGYLLNGFSFQGILNHPNLFGVFMTLTLTLIVVNLFKFKQYKLFYIFILIIGITELFLSNSRTAVLALLLSLGVMFIISRISLGKKLLLFTIALLGSFIILVVPKVNVYVLGFIQKGQSSSQVLYSRYIQIDYVKWGLEHAPFFGSGFGVPLNNSSLALASTTFEAGNLLFGLIIYTGIIGTLIYLFYLIYVGTLSFKKSGIVFTLFVATLFVNIGEMIMFSPNSLGIMCYIFWGIFLKEGMTQHEQ</sequence>
<protein>
    <submittedName>
        <fullName evidence="2">O-antigen ligase family protein</fullName>
    </submittedName>
</protein>
<gene>
    <name evidence="2" type="ORF">AADA34_06065</name>
</gene>
<dbReference type="Proteomes" id="UP001380601">
    <property type="component" value="Unassembled WGS sequence"/>
</dbReference>
<feature type="transmembrane region" description="Helical" evidence="1">
    <location>
        <begin position="350"/>
        <end position="372"/>
    </location>
</feature>
<keyword evidence="1" id="KW-0812">Transmembrane</keyword>
<keyword evidence="3" id="KW-1185">Reference proteome</keyword>
<feature type="transmembrane region" description="Helical" evidence="1">
    <location>
        <begin position="129"/>
        <end position="152"/>
    </location>
</feature>
<evidence type="ECO:0000256" key="1">
    <source>
        <dbReference type="SAM" id="Phobius"/>
    </source>
</evidence>